<evidence type="ECO:0000259" key="1">
    <source>
        <dbReference type="Pfam" id="PF04865"/>
    </source>
</evidence>
<dbReference type="OrthoDB" id="7565172at2"/>
<name>S9S633_MAGFU</name>
<dbReference type="Proteomes" id="UP000015350">
    <property type="component" value="Unassembled WGS sequence"/>
</dbReference>
<dbReference type="Pfam" id="PF04865">
    <property type="entry name" value="Baseplate_J"/>
    <property type="match status" value="1"/>
</dbReference>
<evidence type="ECO:0000313" key="4">
    <source>
        <dbReference type="Proteomes" id="UP000015350"/>
    </source>
</evidence>
<proteinExistence type="predicted"/>
<comment type="caution">
    <text evidence="3">The sequence shown here is derived from an EMBL/GenBank/DDBJ whole genome shotgun (WGS) entry which is preliminary data.</text>
</comment>
<dbReference type="Pfam" id="PF26078">
    <property type="entry name" value="Baseplate_J_M"/>
    <property type="match status" value="1"/>
</dbReference>
<dbReference type="STRING" id="1316936.K678_11261"/>
<sequence>MPITTESGFSRPTFEEWLSDRRAAYVKQYGEFADDSVNARLAELDAEMAHSLSAHIETEAASFLPLRAKGQRLLDWGRFLIGDPKGAGTATGKVRFTGADGRDVQADQIMTLDSGIELRVVTGATVAGGIVDLPVSCVVSGTGGNAPAGSAVTLTTPILGLDSSGLVLAPGLTGGTPAETEDEYKARIVSRLRSPPQGGNDDDYISWALEVPGVTRAWVRRGARGSGEVLVLFMMDSTYPDGIPVGAGAPDYSGDVLAVYRHLLAQAPDPAVIYAKAPIPKAVPYVIHGLTPDTPEIRREIEAELRDVHVRRATPGKPWRWSWGPEAVTTAAGADSFDALDPNYTIACLIDEIAVRGAVSYV</sequence>
<dbReference type="InterPro" id="IPR006949">
    <property type="entry name" value="Barrel_Baseplate_J-like"/>
</dbReference>
<dbReference type="InterPro" id="IPR052399">
    <property type="entry name" value="Phage_Baseplate_Assmbl_Protein"/>
</dbReference>
<dbReference type="PANTHER" id="PTHR37829">
    <property type="entry name" value="PHAGE-LIKE ELEMENT PBSX PROTEIN XKDT"/>
    <property type="match status" value="1"/>
</dbReference>
<dbReference type="eggNOG" id="COG3299">
    <property type="taxonomic scope" value="Bacteria"/>
</dbReference>
<feature type="domain" description="Baseplate J-like central" evidence="2">
    <location>
        <begin position="196"/>
        <end position="273"/>
    </location>
</feature>
<accession>S9S633</accession>
<reference evidence="3 4" key="1">
    <citation type="submission" date="2013-04" db="EMBL/GenBank/DDBJ databases">
        <authorList>
            <person name="Kuznetsov B."/>
            <person name="Ivanovsky R."/>
        </authorList>
    </citation>
    <scope>NUCLEOTIDE SEQUENCE [LARGE SCALE GENOMIC DNA]</scope>
    <source>
        <strain evidence="3 4">MGU-K5</strain>
    </source>
</reference>
<organism evidence="3 4">
    <name type="scientific">Magnetospirillum fulvum MGU-K5</name>
    <dbReference type="NCBI Taxonomy" id="1316936"/>
    <lineage>
        <taxon>Bacteria</taxon>
        <taxon>Pseudomonadati</taxon>
        <taxon>Pseudomonadota</taxon>
        <taxon>Alphaproteobacteria</taxon>
        <taxon>Rhodospirillales</taxon>
        <taxon>Rhodospirillaceae</taxon>
        <taxon>Magnetospirillum</taxon>
    </lineage>
</organism>
<feature type="domain" description="Baseplate protein J-like barrel" evidence="1">
    <location>
        <begin position="94"/>
        <end position="169"/>
    </location>
</feature>
<evidence type="ECO:0000313" key="3">
    <source>
        <dbReference type="EMBL" id="EPY01372.1"/>
    </source>
</evidence>
<gene>
    <name evidence="3" type="ORF">K678_11261</name>
</gene>
<dbReference type="PANTHER" id="PTHR37829:SF3">
    <property type="entry name" value="PROTEIN JAYE-RELATED"/>
    <property type="match status" value="1"/>
</dbReference>
<dbReference type="RefSeq" id="WP_021132565.1">
    <property type="nucleotide sequence ID" value="NZ_AQPH01000042.1"/>
</dbReference>
<dbReference type="EMBL" id="AQPH01000042">
    <property type="protein sequence ID" value="EPY01372.1"/>
    <property type="molecule type" value="Genomic_DNA"/>
</dbReference>
<evidence type="ECO:0000259" key="2">
    <source>
        <dbReference type="Pfam" id="PF26078"/>
    </source>
</evidence>
<protein>
    <submittedName>
        <fullName evidence="3">Baseplate J family protein</fullName>
    </submittedName>
</protein>
<dbReference type="InterPro" id="IPR058531">
    <property type="entry name" value="Baseplate_J_M"/>
</dbReference>
<dbReference type="AlphaFoldDB" id="S9S633"/>